<reference evidence="3" key="1">
    <citation type="submission" date="2014-01" db="EMBL/GenBank/DDBJ databases">
        <title>The genome of the white-rot fungus Pycnoporus cinnabarinus: a basidiomycete model with a versatile arsenal for lignocellulosic biomass breakdown.</title>
        <authorList>
            <person name="Levasseur A."/>
            <person name="Lomascolo A."/>
            <person name="Ruiz-Duenas F.J."/>
            <person name="Uzan E."/>
            <person name="Piumi F."/>
            <person name="Kues U."/>
            <person name="Ram A.F.J."/>
            <person name="Murat C."/>
            <person name="Haon M."/>
            <person name="Benoit I."/>
            <person name="Arfi Y."/>
            <person name="Chevret D."/>
            <person name="Drula E."/>
            <person name="Kwon M.J."/>
            <person name="Gouret P."/>
            <person name="Lesage-Meessen L."/>
            <person name="Lombard V."/>
            <person name="Mariette J."/>
            <person name="Noirot C."/>
            <person name="Park J."/>
            <person name="Patyshakuliyeva A."/>
            <person name="Wieneger R.A.B."/>
            <person name="Wosten H.A.B."/>
            <person name="Martin F."/>
            <person name="Coutinho P.M."/>
            <person name="de Vries R."/>
            <person name="Martinez A.T."/>
            <person name="Klopp C."/>
            <person name="Pontarotti P."/>
            <person name="Henrissat B."/>
            <person name="Record E."/>
        </authorList>
    </citation>
    <scope>NUCLEOTIDE SEQUENCE [LARGE SCALE GENOMIC DNA]</scope>
    <source>
        <strain evidence="3">BRFM137</strain>
    </source>
</reference>
<dbReference type="PROSITE" id="PS50181">
    <property type="entry name" value="FBOX"/>
    <property type="match status" value="1"/>
</dbReference>
<organism evidence="3 4">
    <name type="scientific">Pycnoporus cinnabarinus</name>
    <name type="common">Cinnabar-red polypore</name>
    <name type="synonym">Trametes cinnabarina</name>
    <dbReference type="NCBI Taxonomy" id="5643"/>
    <lineage>
        <taxon>Eukaryota</taxon>
        <taxon>Fungi</taxon>
        <taxon>Dikarya</taxon>
        <taxon>Basidiomycota</taxon>
        <taxon>Agaricomycotina</taxon>
        <taxon>Agaricomycetes</taxon>
        <taxon>Polyporales</taxon>
        <taxon>Polyporaceae</taxon>
        <taxon>Trametes</taxon>
    </lineage>
</organism>
<proteinExistence type="predicted"/>
<sequence>MGSDGVCLLCGIRYVRGPVWWCGTPPQLTAEDITQEALNDLVGLDDEAKALTSDLTDIFARHDVDYVLRAAVNYDHEGDSIAIGHFDLYDGGYQPCHHHGLPLHPTGHCVQVRRVRSSVGGGLFGELVELQRGERIVNHNQSTNCDTWWKDPWKPSCNIWVHVACWTYLREWLNCPSPSRASREPEGQLLDLAGELYEVANTQHKRRVSGKGSLPCIDYGGTLDAFDKCDQYQDYILGPRVGTKHLVQALKEGQRGQGLVPALLEDCRFWMFVRPDIWPYAPHPGPYDPYPAVFVSECVPQPRSLVCRLPNELLPELLQHFRLQDIFSLASTCKDLHLRILNRSTLAVAIRNAMTNLSSPLHWIMPVSGLREEWLNACDAMATWLPRKPRSPTFAEFEFPEEDDEDGDYVPSECSYGEGETVDTDQESQLDSGEEHDRSRRSGHEAHEADTDDDDEGLKGCIVDVPVPDPTTAPLPPLPLFDPSFPLSTFLSAYRESDSMRSRRRRWELIKQWDVLFTNYRRDGWERGDDFCVPGTRWAMDAVGRLRCHCGEESA</sequence>
<feature type="region of interest" description="Disordered" evidence="1">
    <location>
        <begin position="399"/>
        <end position="460"/>
    </location>
</feature>
<feature type="compositionally biased region" description="Basic and acidic residues" evidence="1">
    <location>
        <begin position="433"/>
        <end position="449"/>
    </location>
</feature>
<feature type="domain" description="F-box" evidence="2">
    <location>
        <begin position="303"/>
        <end position="350"/>
    </location>
</feature>
<feature type="compositionally biased region" description="Acidic residues" evidence="1">
    <location>
        <begin position="399"/>
        <end position="408"/>
    </location>
</feature>
<evidence type="ECO:0000256" key="1">
    <source>
        <dbReference type="SAM" id="MobiDB-lite"/>
    </source>
</evidence>
<evidence type="ECO:0000313" key="3">
    <source>
        <dbReference type="EMBL" id="CDO75752.1"/>
    </source>
</evidence>
<dbReference type="EMBL" id="CCBP010000287">
    <property type="protein sequence ID" value="CDO75752.1"/>
    <property type="molecule type" value="Genomic_DNA"/>
</dbReference>
<dbReference type="Proteomes" id="UP000029665">
    <property type="component" value="Unassembled WGS sequence"/>
</dbReference>
<evidence type="ECO:0000259" key="2">
    <source>
        <dbReference type="PROSITE" id="PS50181"/>
    </source>
</evidence>
<dbReference type="OrthoDB" id="2751369at2759"/>
<comment type="caution">
    <text evidence="3">The sequence shown here is derived from an EMBL/GenBank/DDBJ whole genome shotgun (WGS) entry which is preliminary data.</text>
</comment>
<dbReference type="OMA" id="YRRDGWE"/>
<accession>A0A060SMK9</accession>
<gene>
    <name evidence="3" type="ORF">BN946_scf184921.g28</name>
</gene>
<keyword evidence="4" id="KW-1185">Reference proteome</keyword>
<protein>
    <recommendedName>
        <fullName evidence="2">F-box domain-containing protein</fullName>
    </recommendedName>
</protein>
<feature type="compositionally biased region" description="Acidic residues" evidence="1">
    <location>
        <begin position="420"/>
        <end position="432"/>
    </location>
</feature>
<dbReference type="HOGENOM" id="CLU_556738_0_0_1"/>
<evidence type="ECO:0000313" key="4">
    <source>
        <dbReference type="Proteomes" id="UP000029665"/>
    </source>
</evidence>
<dbReference type="AlphaFoldDB" id="A0A060SMK9"/>
<dbReference type="InterPro" id="IPR001810">
    <property type="entry name" value="F-box_dom"/>
</dbReference>
<name>A0A060SMK9_PYCCI</name>